<dbReference type="RefSeq" id="WP_066463621.1">
    <property type="nucleotide sequence ID" value="NZ_MATO01000030.1"/>
</dbReference>
<keyword evidence="2" id="KW-1185">Reference proteome</keyword>
<evidence type="ECO:0000313" key="1">
    <source>
        <dbReference type="EMBL" id="OCS91267.1"/>
    </source>
</evidence>
<name>A0A1C0YVT9_9BACL</name>
<dbReference type="Proteomes" id="UP000093482">
    <property type="component" value="Unassembled WGS sequence"/>
</dbReference>
<proteinExistence type="predicted"/>
<accession>A0A1C0YVT9</accession>
<organism evidence="1 2">
    <name type="scientific">Caryophanon latum</name>
    <dbReference type="NCBI Taxonomy" id="33977"/>
    <lineage>
        <taxon>Bacteria</taxon>
        <taxon>Bacillati</taxon>
        <taxon>Bacillota</taxon>
        <taxon>Bacilli</taxon>
        <taxon>Bacillales</taxon>
        <taxon>Caryophanaceae</taxon>
        <taxon>Caryophanon</taxon>
    </lineage>
</organism>
<reference evidence="1 2" key="1">
    <citation type="submission" date="2016-07" db="EMBL/GenBank/DDBJ databases">
        <title>Caryophanon latum genome sequencing.</title>
        <authorList>
            <person name="Verma A."/>
            <person name="Pal Y."/>
            <person name="Krishnamurthi S."/>
        </authorList>
    </citation>
    <scope>NUCLEOTIDE SEQUENCE [LARGE SCALE GENOMIC DNA]</scope>
    <source>
        <strain evidence="1 2">DSM 14151</strain>
    </source>
</reference>
<dbReference type="AlphaFoldDB" id="A0A1C0YVT9"/>
<dbReference type="EMBL" id="MATO01000030">
    <property type="protein sequence ID" value="OCS91267.1"/>
    <property type="molecule type" value="Genomic_DNA"/>
</dbReference>
<protein>
    <submittedName>
        <fullName evidence="1">Uncharacterized protein</fullName>
    </submittedName>
</protein>
<dbReference type="OrthoDB" id="9871853at2"/>
<gene>
    <name evidence="1" type="ORF">A6K76_09665</name>
</gene>
<sequence length="107" mass="12542">MQALFHKLRSTFHKQKQPTARHTTTLCASRRTSTLNTQLTSYYERLDANDLSGVELYTLGELVERYMHERAALESREIITYFKKKLYMTTGPTILQTKLQAVRPYIQ</sequence>
<evidence type="ECO:0000313" key="2">
    <source>
        <dbReference type="Proteomes" id="UP000093482"/>
    </source>
</evidence>
<comment type="caution">
    <text evidence="1">The sequence shown here is derived from an EMBL/GenBank/DDBJ whole genome shotgun (WGS) entry which is preliminary data.</text>
</comment>